<gene>
    <name evidence="1" type="ordered locus">PSMK_16930</name>
</gene>
<dbReference type="KEGG" id="phm:PSMK_16930"/>
<evidence type="ECO:0000313" key="2">
    <source>
        <dbReference type="Proteomes" id="UP000007881"/>
    </source>
</evidence>
<sequence>MIADLLRAEKLVRQAVLDQVTSESVFIRLLQRAAPDVPREVIEAAVPLLLAGQQVHVDDEHDQLITAIQVLTEERLARALDRAVSRSQRRATRALHEHFEAEMLPAWLSSFDADRVRSRRRLEKARRQHRKIVMTFWSDPLDRFDLLVELFRSIPSFMEAEDAHDPDSAPVDDARDPKATAIAQIHARGTRVVGEIALLLRGGFADGAFARWRAFHELAVIATFLSAGDADLSEAYLDHRVVGHNRKARSLAEHGEQMGEEPLDAEHFEQVEAAYVAAVERYGKPFKQQYGWANAHLKTEKRVTFEQIEKAAGLTPWRLWTNAASDSVHAGSEGCFYSFGGHEPGEVPETEAIDGLNVAGCKACESIRIFGAATLTSRTAFPRFAVYRILAAVAADCHNAFEVAAETLAEHWVSPEELPAELAAELRRMSGD</sequence>
<dbReference type="RefSeq" id="WP_014437070.1">
    <property type="nucleotide sequence ID" value="NC_017080.1"/>
</dbReference>
<dbReference type="EMBL" id="AP012338">
    <property type="protein sequence ID" value="BAM03852.1"/>
    <property type="molecule type" value="Genomic_DNA"/>
</dbReference>
<dbReference type="Pfam" id="PF18928">
    <property type="entry name" value="DUF5677"/>
    <property type="match status" value="1"/>
</dbReference>
<dbReference type="Proteomes" id="UP000007881">
    <property type="component" value="Chromosome"/>
</dbReference>
<organism evidence="1 2">
    <name type="scientific">Phycisphaera mikurensis (strain NBRC 102666 / KCTC 22515 / FYK2301M01)</name>
    <dbReference type="NCBI Taxonomy" id="1142394"/>
    <lineage>
        <taxon>Bacteria</taxon>
        <taxon>Pseudomonadati</taxon>
        <taxon>Planctomycetota</taxon>
        <taxon>Phycisphaerae</taxon>
        <taxon>Phycisphaerales</taxon>
        <taxon>Phycisphaeraceae</taxon>
        <taxon>Phycisphaera</taxon>
    </lineage>
</organism>
<dbReference type="AlphaFoldDB" id="I0IF14"/>
<dbReference type="InterPro" id="IPR043733">
    <property type="entry name" value="DUF5677"/>
</dbReference>
<protein>
    <submittedName>
        <fullName evidence="1">Uncharacterized protein</fullName>
    </submittedName>
</protein>
<keyword evidence="2" id="KW-1185">Reference proteome</keyword>
<proteinExistence type="predicted"/>
<reference evidence="1 2" key="1">
    <citation type="submission" date="2012-02" db="EMBL/GenBank/DDBJ databases">
        <title>Complete genome sequence of Phycisphaera mikurensis NBRC 102666.</title>
        <authorList>
            <person name="Ankai A."/>
            <person name="Hosoyama A."/>
            <person name="Terui Y."/>
            <person name="Sekine M."/>
            <person name="Fukai R."/>
            <person name="Kato Y."/>
            <person name="Nakamura S."/>
            <person name="Yamada-Narita S."/>
            <person name="Kawakoshi A."/>
            <person name="Fukunaga Y."/>
            <person name="Yamazaki S."/>
            <person name="Fujita N."/>
        </authorList>
    </citation>
    <scope>NUCLEOTIDE SEQUENCE [LARGE SCALE GENOMIC DNA]</scope>
    <source>
        <strain evidence="2">NBRC 102666 / KCTC 22515 / FYK2301M01</strain>
    </source>
</reference>
<dbReference type="OrthoDB" id="7531258at2"/>
<accession>I0IF14</accession>
<name>I0IF14_PHYMF</name>
<evidence type="ECO:0000313" key="1">
    <source>
        <dbReference type="EMBL" id="BAM03852.1"/>
    </source>
</evidence>
<dbReference type="HOGENOM" id="CLU_634394_0_0_0"/>
<dbReference type="eggNOG" id="ENOG502ZAJK">
    <property type="taxonomic scope" value="Bacteria"/>
</dbReference>